<evidence type="ECO:0000313" key="2">
    <source>
        <dbReference type="Proteomes" id="UP000055048"/>
    </source>
</evidence>
<keyword evidence="2" id="KW-1185">Reference proteome</keyword>
<organism evidence="1 2">
    <name type="scientific">Trichinella murrelli</name>
    <dbReference type="NCBI Taxonomy" id="144512"/>
    <lineage>
        <taxon>Eukaryota</taxon>
        <taxon>Metazoa</taxon>
        <taxon>Ecdysozoa</taxon>
        <taxon>Nematoda</taxon>
        <taxon>Enoplea</taxon>
        <taxon>Dorylaimia</taxon>
        <taxon>Trichinellida</taxon>
        <taxon>Trichinellidae</taxon>
        <taxon>Trichinella</taxon>
    </lineage>
</organism>
<reference evidence="1 2" key="1">
    <citation type="submission" date="2015-01" db="EMBL/GenBank/DDBJ databases">
        <title>Evolution of Trichinella species and genotypes.</title>
        <authorList>
            <person name="Korhonen P.K."/>
            <person name="Edoardo P."/>
            <person name="Giuseppe L.R."/>
            <person name="Gasser R.B."/>
        </authorList>
    </citation>
    <scope>NUCLEOTIDE SEQUENCE [LARGE SCALE GENOMIC DNA]</scope>
    <source>
        <strain evidence="1">ISS417</strain>
    </source>
</reference>
<protein>
    <submittedName>
        <fullName evidence="1">Uncharacterized protein</fullName>
    </submittedName>
</protein>
<accession>A0A0V0U8Z5</accession>
<dbReference type="EMBL" id="JYDJ01000044">
    <property type="protein sequence ID" value="KRX47319.1"/>
    <property type="molecule type" value="Genomic_DNA"/>
</dbReference>
<name>A0A0V0U8Z5_9BILA</name>
<evidence type="ECO:0000313" key="1">
    <source>
        <dbReference type="EMBL" id="KRX47319.1"/>
    </source>
</evidence>
<gene>
    <name evidence="1" type="ORF">T05_11995</name>
</gene>
<dbReference type="AlphaFoldDB" id="A0A0V0U8Z5"/>
<comment type="caution">
    <text evidence="1">The sequence shown here is derived from an EMBL/GenBank/DDBJ whole genome shotgun (WGS) entry which is preliminary data.</text>
</comment>
<dbReference type="Proteomes" id="UP000055048">
    <property type="component" value="Unassembled WGS sequence"/>
</dbReference>
<sequence length="90" mass="10235">MFYQFITEIIVKKALLVLYCHHPCKCCKTLQMCCSMLLLIYYAGDEEKSSRCVAYENGHGMTCFAMSAKLELSACCVKHTPAPENKYCSF</sequence>
<proteinExistence type="predicted"/>